<dbReference type="Proteomes" id="UP000694565">
    <property type="component" value="Unplaced"/>
</dbReference>
<dbReference type="SMART" id="SM00020">
    <property type="entry name" value="Tryp_SPc"/>
    <property type="match status" value="1"/>
</dbReference>
<evidence type="ECO:0000256" key="1">
    <source>
        <dbReference type="ARBA" id="ARBA00022670"/>
    </source>
</evidence>
<feature type="signal peptide" evidence="7">
    <location>
        <begin position="1"/>
        <end position="24"/>
    </location>
</feature>
<dbReference type="PROSITE" id="PS51257">
    <property type="entry name" value="PROKAR_LIPOPROTEIN"/>
    <property type="match status" value="1"/>
</dbReference>
<dbReference type="PROSITE" id="PS00135">
    <property type="entry name" value="TRYPSIN_SER"/>
    <property type="match status" value="1"/>
</dbReference>
<reference evidence="9" key="1">
    <citation type="submission" date="2025-08" db="UniProtKB">
        <authorList>
            <consortium name="Ensembl"/>
        </authorList>
    </citation>
    <scope>IDENTIFICATION</scope>
</reference>
<dbReference type="GeneTree" id="ENSGT00940000163852"/>
<evidence type="ECO:0000256" key="3">
    <source>
        <dbReference type="ARBA" id="ARBA00022801"/>
    </source>
</evidence>
<accession>A0A8C2WSM2</accession>
<feature type="chain" id="PRO_5034281943" description="Peptidase S1 domain-containing protein" evidence="7">
    <location>
        <begin position="25"/>
        <end position="356"/>
    </location>
</feature>
<dbReference type="CDD" id="cd00190">
    <property type="entry name" value="Tryp_SPc"/>
    <property type="match status" value="1"/>
</dbReference>
<evidence type="ECO:0000256" key="7">
    <source>
        <dbReference type="SAM" id="SignalP"/>
    </source>
</evidence>
<dbReference type="InterPro" id="IPR043504">
    <property type="entry name" value="Peptidase_S1_PA_chymotrypsin"/>
</dbReference>
<protein>
    <recommendedName>
        <fullName evidence="8">Peptidase S1 domain-containing protein</fullName>
    </recommendedName>
</protein>
<dbReference type="FunFam" id="2.40.10.10:FF:000024">
    <property type="entry name" value="Serine protease 53"/>
    <property type="match status" value="1"/>
</dbReference>
<evidence type="ECO:0000256" key="2">
    <source>
        <dbReference type="ARBA" id="ARBA00022729"/>
    </source>
</evidence>
<keyword evidence="3 6" id="KW-0378">Hydrolase</keyword>
<keyword evidence="10" id="KW-1185">Reference proteome</keyword>
<dbReference type="Pfam" id="PF00089">
    <property type="entry name" value="Trypsin"/>
    <property type="match status" value="1"/>
</dbReference>
<organism evidence="9 10">
    <name type="scientific">Cyclopterus lumpus</name>
    <name type="common">Lumpsucker</name>
    <dbReference type="NCBI Taxonomy" id="8103"/>
    <lineage>
        <taxon>Eukaryota</taxon>
        <taxon>Metazoa</taxon>
        <taxon>Chordata</taxon>
        <taxon>Craniata</taxon>
        <taxon>Vertebrata</taxon>
        <taxon>Euteleostomi</taxon>
        <taxon>Actinopterygii</taxon>
        <taxon>Neopterygii</taxon>
        <taxon>Teleostei</taxon>
        <taxon>Neoteleostei</taxon>
        <taxon>Acanthomorphata</taxon>
        <taxon>Eupercaria</taxon>
        <taxon>Perciformes</taxon>
        <taxon>Cottioidei</taxon>
        <taxon>Cottales</taxon>
        <taxon>Cyclopteridae</taxon>
        <taxon>Cyclopterus</taxon>
    </lineage>
</organism>
<dbReference type="PROSITE" id="PS50240">
    <property type="entry name" value="TRYPSIN_DOM"/>
    <property type="match status" value="1"/>
</dbReference>
<feature type="domain" description="Peptidase S1" evidence="8">
    <location>
        <begin position="38"/>
        <end position="268"/>
    </location>
</feature>
<keyword evidence="5" id="KW-1015">Disulfide bond</keyword>
<dbReference type="Ensembl" id="ENSCLMT00005009434.1">
    <property type="protein sequence ID" value="ENSCLMP00005008631.1"/>
    <property type="gene ID" value="ENSCLMG00005004949.1"/>
</dbReference>
<evidence type="ECO:0000256" key="4">
    <source>
        <dbReference type="ARBA" id="ARBA00022825"/>
    </source>
</evidence>
<evidence type="ECO:0000256" key="6">
    <source>
        <dbReference type="RuleBase" id="RU363034"/>
    </source>
</evidence>
<keyword evidence="4 6" id="KW-0720">Serine protease</keyword>
<dbReference type="SUPFAM" id="SSF50494">
    <property type="entry name" value="Trypsin-like serine proteases"/>
    <property type="match status" value="1"/>
</dbReference>
<dbReference type="GO" id="GO:0004252">
    <property type="term" value="F:serine-type endopeptidase activity"/>
    <property type="evidence" value="ECO:0007669"/>
    <property type="project" value="InterPro"/>
</dbReference>
<dbReference type="Gene3D" id="2.40.10.10">
    <property type="entry name" value="Trypsin-like serine proteases"/>
    <property type="match status" value="1"/>
</dbReference>
<dbReference type="InterPro" id="IPR009003">
    <property type="entry name" value="Peptidase_S1_PA"/>
</dbReference>
<dbReference type="InterPro" id="IPR001254">
    <property type="entry name" value="Trypsin_dom"/>
</dbReference>
<dbReference type="GO" id="GO:0006508">
    <property type="term" value="P:proteolysis"/>
    <property type="evidence" value="ECO:0007669"/>
    <property type="project" value="UniProtKB-KW"/>
</dbReference>
<dbReference type="PRINTS" id="PR00722">
    <property type="entry name" value="CHYMOTRYPSIN"/>
</dbReference>
<sequence length="356" mass="37743">MALYRFCLCASAVMMILLTGGCHSQQPVCGQAPKNTRIVGGQNASPGSWPWLVSLNNDDGPFCGGSLINDQWVLTAAHCVPGNELLTTTAYLGRLTQSGTNVNEVSTTLEDIICHPFYDSQTNENDICLLKLSAPVNFTDYIQPVCLASAGSTFHSGVSSWVTGFGNTQADSISGADVLQEVNLPIVGNNECKCAYSEITDNMICAGLREGGKDSCQGDSGGPLVTKKDSVWIQIGVVSFGEGCARPMTPGVYTRVSEYQDWITNITGSNEPGFVTYKSSGVDSDLNVICSTPTATPNITMIPTHTTTPTTSPYPTSICPTGKDGSIFGSGENVIHFSHFTSICLLVMSLYVLVGV</sequence>
<proteinExistence type="predicted"/>
<keyword evidence="2 7" id="KW-0732">Signal</keyword>
<evidence type="ECO:0000259" key="8">
    <source>
        <dbReference type="PROSITE" id="PS50240"/>
    </source>
</evidence>
<keyword evidence="1 6" id="KW-0645">Protease</keyword>
<gene>
    <name evidence="9" type="primary">LOC117748051</name>
</gene>
<reference evidence="9" key="2">
    <citation type="submission" date="2025-09" db="UniProtKB">
        <authorList>
            <consortium name="Ensembl"/>
        </authorList>
    </citation>
    <scope>IDENTIFICATION</scope>
</reference>
<dbReference type="InterPro" id="IPR033116">
    <property type="entry name" value="TRYPSIN_SER"/>
</dbReference>
<evidence type="ECO:0000256" key="5">
    <source>
        <dbReference type="ARBA" id="ARBA00023157"/>
    </source>
</evidence>
<dbReference type="AlphaFoldDB" id="A0A8C2WSM2"/>
<dbReference type="PROSITE" id="PS00134">
    <property type="entry name" value="TRYPSIN_HIS"/>
    <property type="match status" value="1"/>
</dbReference>
<name>A0A8C2WSM2_CYCLU</name>
<evidence type="ECO:0000313" key="10">
    <source>
        <dbReference type="Proteomes" id="UP000694565"/>
    </source>
</evidence>
<dbReference type="PANTHER" id="PTHR24252">
    <property type="entry name" value="ACROSIN-RELATED"/>
    <property type="match status" value="1"/>
</dbReference>
<dbReference type="PANTHER" id="PTHR24252:SF7">
    <property type="entry name" value="HYALIN"/>
    <property type="match status" value="1"/>
</dbReference>
<dbReference type="InterPro" id="IPR018114">
    <property type="entry name" value="TRYPSIN_HIS"/>
</dbReference>
<dbReference type="InterPro" id="IPR001314">
    <property type="entry name" value="Peptidase_S1A"/>
</dbReference>
<evidence type="ECO:0000313" key="9">
    <source>
        <dbReference type="Ensembl" id="ENSCLMP00005008631.1"/>
    </source>
</evidence>